<organism evidence="1 2">
    <name type="scientific">Blautia stercoris</name>
    <dbReference type="NCBI Taxonomy" id="871664"/>
    <lineage>
        <taxon>Bacteria</taxon>
        <taxon>Bacillati</taxon>
        <taxon>Bacillota</taxon>
        <taxon>Clostridia</taxon>
        <taxon>Lachnospirales</taxon>
        <taxon>Lachnospiraceae</taxon>
        <taxon>Blautia</taxon>
    </lineage>
</organism>
<reference evidence="1 2" key="1">
    <citation type="submission" date="2020-08" db="EMBL/GenBank/DDBJ databases">
        <title>Genome public.</title>
        <authorList>
            <person name="Liu C."/>
            <person name="Sun Q."/>
        </authorList>
    </citation>
    <scope>NUCLEOTIDE SEQUENCE [LARGE SCALE GENOMIC DNA]</scope>
    <source>
        <strain evidence="1 2">3_YM_SP_D4_24.mj</strain>
    </source>
</reference>
<keyword evidence="2" id="KW-1185">Reference proteome</keyword>
<sequence length="136" mass="16108">MSEYEYAESGVLLTFRELTLLLQSVGVRYINGFCLSESEISDEEVIQLIGSLVRKGILKTSDTEFYMEDMVEKMIRCIGWPDEDYEIEQENGQIYCYEKEEYALVTKIYPVREKTLELILYSKEEFQQKIRKEEIL</sequence>
<comment type="caution">
    <text evidence="1">The sequence shown here is derived from an EMBL/GenBank/DDBJ whole genome shotgun (WGS) entry which is preliminary data.</text>
</comment>
<accession>A0ABR7PCD0</accession>
<dbReference type="EMBL" id="JACRTP010000004">
    <property type="protein sequence ID" value="MBC8629062.1"/>
    <property type="molecule type" value="Genomic_DNA"/>
</dbReference>
<evidence type="ECO:0000313" key="2">
    <source>
        <dbReference type="Proteomes" id="UP000661649"/>
    </source>
</evidence>
<gene>
    <name evidence="1" type="ORF">H8712_10650</name>
</gene>
<dbReference type="Proteomes" id="UP000661649">
    <property type="component" value="Unassembled WGS sequence"/>
</dbReference>
<proteinExistence type="predicted"/>
<evidence type="ECO:0000313" key="1">
    <source>
        <dbReference type="EMBL" id="MBC8629062.1"/>
    </source>
</evidence>
<dbReference type="RefSeq" id="WP_117457720.1">
    <property type="nucleotide sequence ID" value="NZ_JACRTP010000004.1"/>
</dbReference>
<name>A0ABR7PCD0_9FIRM</name>
<protein>
    <submittedName>
        <fullName evidence="1">Uncharacterized protein</fullName>
    </submittedName>
</protein>